<protein>
    <recommendedName>
        <fullName evidence="3">Metalloenzyme domain-containing protein</fullName>
    </recommendedName>
</protein>
<dbReference type="InterPro" id="IPR017850">
    <property type="entry name" value="Alkaline_phosphatase_core_sf"/>
</dbReference>
<organism evidence="1 2">
    <name type="scientific">Streptomyces drozdowiczii</name>
    <dbReference type="NCBI Taxonomy" id="202862"/>
    <lineage>
        <taxon>Bacteria</taxon>
        <taxon>Bacillati</taxon>
        <taxon>Actinomycetota</taxon>
        <taxon>Actinomycetes</taxon>
        <taxon>Kitasatosporales</taxon>
        <taxon>Streptomycetaceae</taxon>
        <taxon>Streptomyces</taxon>
    </lineage>
</organism>
<sequence length="291" mass="31759">MLNKAASPLQFAADTGQVRTVLVAVLDSLRWDSFQEARTPVIDEVCSVTEQRMSYASWTLPSHSCLFSGLLPWRPEPGRVAAATYRDDFLFWSYLLAGDEKHAGNFHPTMSLAGMAQECGWSTHARVSMPVLRPEAGLRHGFPDYDLSPQGSGLGAQASSIRLAEDRPNLLFINAAETHYPFMLPKSRLPRLPGAHGVAGRDLADGATGPSDGYLLNFSEADYLEMKAAQVRAVEVVDRRLGVVIENLPKPLAVIVTADHGELFGEDGMFGHGPYFHPALFQVPLAMGVVR</sequence>
<accession>A0ABY6PP88</accession>
<evidence type="ECO:0000313" key="1">
    <source>
        <dbReference type="EMBL" id="UZK53920.1"/>
    </source>
</evidence>
<dbReference type="Gene3D" id="3.40.720.10">
    <property type="entry name" value="Alkaline Phosphatase, subunit A"/>
    <property type="match status" value="1"/>
</dbReference>
<gene>
    <name evidence="1" type="ORF">NEH16_06915</name>
</gene>
<evidence type="ECO:0008006" key="3">
    <source>
        <dbReference type="Google" id="ProtNLM"/>
    </source>
</evidence>
<keyword evidence="2" id="KW-1185">Reference proteome</keyword>
<dbReference type="SUPFAM" id="SSF53649">
    <property type="entry name" value="Alkaline phosphatase-like"/>
    <property type="match status" value="1"/>
</dbReference>
<name>A0ABY6PP88_9ACTN</name>
<proteinExistence type="predicted"/>
<dbReference type="RefSeq" id="WP_265540145.1">
    <property type="nucleotide sequence ID" value="NZ_CP098740.1"/>
</dbReference>
<dbReference type="EMBL" id="CP098740">
    <property type="protein sequence ID" value="UZK53920.1"/>
    <property type="molecule type" value="Genomic_DNA"/>
</dbReference>
<dbReference type="Proteomes" id="UP001164963">
    <property type="component" value="Chromosome"/>
</dbReference>
<evidence type="ECO:0000313" key="2">
    <source>
        <dbReference type="Proteomes" id="UP001164963"/>
    </source>
</evidence>
<reference evidence="1" key="1">
    <citation type="journal article" date="2022" name="Front. Microbiol.">
        <title>Mirubactin C rescues the lethal effect of cell wall biosynthesis mutations in Bacillus subtilis.</title>
        <authorList>
            <person name="Kepplinger B."/>
            <person name="Wen X."/>
            <person name="Tyler A.R."/>
            <person name="Kim B.Y."/>
            <person name="Brown J."/>
            <person name="Banks P."/>
            <person name="Dashti Y."/>
            <person name="Mackenzie E.S."/>
            <person name="Wills C."/>
            <person name="Kawai Y."/>
            <person name="Waldron K.J."/>
            <person name="Allenby N.E.E."/>
            <person name="Wu L.J."/>
            <person name="Hall M.J."/>
            <person name="Errington J."/>
        </authorList>
    </citation>
    <scope>NUCLEOTIDE SEQUENCE</scope>
    <source>
        <strain evidence="1">MDA8-470</strain>
    </source>
</reference>